<dbReference type="Gene3D" id="1.50.10.150">
    <property type="entry name" value="Voltage-dependent anion channel"/>
    <property type="match status" value="1"/>
</dbReference>
<dbReference type="GO" id="GO:0005886">
    <property type="term" value="C:plasma membrane"/>
    <property type="evidence" value="ECO:0007669"/>
    <property type="project" value="UniProtKB-SubCell"/>
</dbReference>
<feature type="region of interest" description="Disordered" evidence="5">
    <location>
        <begin position="327"/>
        <end position="355"/>
    </location>
</feature>
<evidence type="ECO:0000256" key="4">
    <source>
        <dbReference type="ARBA" id="ARBA00022475"/>
    </source>
</evidence>
<feature type="region of interest" description="Disordered" evidence="5">
    <location>
        <begin position="1"/>
        <end position="64"/>
    </location>
</feature>
<accession>A0A0D9YT50</accession>
<reference evidence="7" key="1">
    <citation type="submission" date="2015-04" db="UniProtKB">
        <authorList>
            <consortium name="EnsemblPlants"/>
        </authorList>
    </citation>
    <scope>IDENTIFICATION</scope>
</reference>
<name>A0A0D9YT50_9ORYZ</name>
<organism evidence="7">
    <name type="scientific">Oryza glumipatula</name>
    <dbReference type="NCBI Taxonomy" id="40148"/>
    <lineage>
        <taxon>Eukaryota</taxon>
        <taxon>Viridiplantae</taxon>
        <taxon>Streptophyta</taxon>
        <taxon>Embryophyta</taxon>
        <taxon>Tracheophyta</taxon>
        <taxon>Spermatophyta</taxon>
        <taxon>Magnoliopsida</taxon>
        <taxon>Liliopsida</taxon>
        <taxon>Poales</taxon>
        <taxon>Poaceae</taxon>
        <taxon>BOP clade</taxon>
        <taxon>Oryzoideae</taxon>
        <taxon>Oryzeae</taxon>
        <taxon>Oryzinae</taxon>
        <taxon>Oryza</taxon>
    </lineage>
</organism>
<feature type="transmembrane region" description="Helical" evidence="6">
    <location>
        <begin position="143"/>
        <end position="165"/>
    </location>
</feature>
<feature type="compositionally biased region" description="Pro residues" evidence="5">
    <location>
        <begin position="346"/>
        <end position="355"/>
    </location>
</feature>
<comment type="subcellular location">
    <subcellularLocation>
        <location evidence="2">Cell membrane</location>
    </subcellularLocation>
    <subcellularLocation>
        <location evidence="1">Endomembrane system</location>
        <topology evidence="1">Multi-pass membrane protein</topology>
    </subcellularLocation>
</comment>
<evidence type="ECO:0000313" key="8">
    <source>
        <dbReference type="Proteomes" id="UP000026961"/>
    </source>
</evidence>
<dbReference type="Proteomes" id="UP000026961">
    <property type="component" value="Chromosome 2"/>
</dbReference>
<evidence type="ECO:0000256" key="5">
    <source>
        <dbReference type="SAM" id="MobiDB-lite"/>
    </source>
</evidence>
<keyword evidence="3" id="KW-0813">Transport</keyword>
<evidence type="ECO:0000256" key="1">
    <source>
        <dbReference type="ARBA" id="ARBA00004127"/>
    </source>
</evidence>
<evidence type="ECO:0000256" key="6">
    <source>
        <dbReference type="SAM" id="Phobius"/>
    </source>
</evidence>
<evidence type="ECO:0000256" key="3">
    <source>
        <dbReference type="ARBA" id="ARBA00022448"/>
    </source>
</evidence>
<keyword evidence="6" id="KW-0472">Membrane</keyword>
<dbReference type="eggNOG" id="ENOG502QQKN">
    <property type="taxonomic scope" value="Eukaryota"/>
</dbReference>
<feature type="region of interest" description="Disordered" evidence="5">
    <location>
        <begin position="245"/>
        <end position="265"/>
    </location>
</feature>
<dbReference type="GO" id="GO:0008308">
    <property type="term" value="F:voltage-gated monoatomic anion channel activity"/>
    <property type="evidence" value="ECO:0007669"/>
    <property type="project" value="InterPro"/>
</dbReference>
<dbReference type="InterPro" id="IPR038665">
    <property type="entry name" value="Voltage-dep_anion_channel_sf"/>
</dbReference>
<dbReference type="EnsemblPlants" id="OGLUM02G19320.2">
    <property type="protein sequence ID" value="OGLUM02G19320.2"/>
    <property type="gene ID" value="OGLUM02G19320"/>
</dbReference>
<feature type="transmembrane region" description="Helical" evidence="6">
    <location>
        <begin position="185"/>
        <end position="207"/>
    </location>
</feature>
<keyword evidence="6" id="KW-1133">Transmembrane helix</keyword>
<reference evidence="7" key="2">
    <citation type="submission" date="2018-05" db="EMBL/GenBank/DDBJ databases">
        <title>OgluRS3 (Oryza glumaepatula Reference Sequence Version 3).</title>
        <authorList>
            <person name="Zhang J."/>
            <person name="Kudrna D."/>
            <person name="Lee S."/>
            <person name="Talag J."/>
            <person name="Welchert J."/>
            <person name="Wing R.A."/>
        </authorList>
    </citation>
    <scope>NUCLEOTIDE SEQUENCE [LARGE SCALE GENOMIC DNA]</scope>
</reference>
<proteinExistence type="predicted"/>
<protein>
    <submittedName>
        <fullName evidence="7">Uncharacterized protein</fullName>
    </submittedName>
</protein>
<evidence type="ECO:0000313" key="7">
    <source>
        <dbReference type="EnsemblPlants" id="OGLUM02G19320.2"/>
    </source>
</evidence>
<dbReference type="STRING" id="40148.A0A0D9YT50"/>
<keyword evidence="6" id="KW-0812">Transmembrane</keyword>
<keyword evidence="4" id="KW-1003">Cell membrane</keyword>
<dbReference type="PANTHER" id="PTHR31269">
    <property type="entry name" value="S-TYPE ANION CHANNEL SLAH3"/>
    <property type="match status" value="1"/>
</dbReference>
<dbReference type="InterPro" id="IPR030183">
    <property type="entry name" value="SLAC/SLAH"/>
</dbReference>
<sequence>MVRGSRQARSGGGRASGDGRRRRAREETITSAGQAAFRSQPIPGGKPARRATSNRGGRMMSRDRRYDSFKTWSGKLERQLAHLAGAGPEFPEEEEDGCDAISSHHTKSMPQVDRFFAALECPELDKLRSSEELVLPLDKTWPFLLRFPVSAFGICLGVSTQAILWKTVATSAPTRFLHVTTKVNLCVSVALMCVIAAIYACKVVFFFEAVLERQGSWAASGGGGGRAHREERGDVVAAAGIPASRADEGERRATQTRGRRRGRSGARAEAEYIAGLHAMAMAAAAAAAVANVVGEIPHLTLSMAAIATLRSPASSLPGVSAARHRLSLPAAALPPSPNRRPDRRTPPPSPLLLRG</sequence>
<dbReference type="GO" id="GO:0012505">
    <property type="term" value="C:endomembrane system"/>
    <property type="evidence" value="ECO:0007669"/>
    <property type="project" value="UniProtKB-SubCell"/>
</dbReference>
<dbReference type="GO" id="GO:0006873">
    <property type="term" value="P:intracellular monoatomic ion homeostasis"/>
    <property type="evidence" value="ECO:0007669"/>
    <property type="project" value="InterPro"/>
</dbReference>
<dbReference type="Gramene" id="OGLUM02G19320.2">
    <property type="protein sequence ID" value="OGLUM02G19320.2"/>
    <property type="gene ID" value="OGLUM02G19320"/>
</dbReference>
<dbReference type="AlphaFoldDB" id="A0A0D9YT50"/>
<evidence type="ECO:0000256" key="2">
    <source>
        <dbReference type="ARBA" id="ARBA00004236"/>
    </source>
</evidence>
<dbReference type="PANTHER" id="PTHR31269:SF23">
    <property type="entry name" value="OS07G0181100 PROTEIN"/>
    <property type="match status" value="1"/>
</dbReference>
<keyword evidence="8" id="KW-1185">Reference proteome</keyword>